<evidence type="ECO:0000313" key="5">
    <source>
        <dbReference type="Proteomes" id="UP001150569"/>
    </source>
</evidence>
<feature type="compositionally biased region" description="Basic and acidic residues" evidence="1">
    <location>
        <begin position="482"/>
        <end position="491"/>
    </location>
</feature>
<feature type="transmembrane region" description="Helical" evidence="2">
    <location>
        <begin position="245"/>
        <end position="263"/>
    </location>
</feature>
<feature type="region of interest" description="Disordered" evidence="1">
    <location>
        <begin position="482"/>
        <end position="560"/>
    </location>
</feature>
<sequence>MWPTPWRLAFWAVLCIVLAGSRLAHTALTIKATNQTTVSHDLALYDDSQDHSTQPYDARLIQISLDDTCQFTMQGQTAYQLTTNASSSVTDPLVALVIPNSNCPMVLYTLFANLESRSSETKAILSAVSVLVFSSIYSSDYDIGGINEGNFQFYKDALPFDVDDLMVVGSDGADTLRQALTNADDQGVPIHVVHDKSPWDVYYHSTTWAGIRWSFFVANLIAVLYVGYHIGITFVRQGFVTTDRYWTRIACAVFLMLHLIFYMACPAETATTRLSSLVRRLSVGTQTVAYSLLIMQWARVVARIFNWRYMRLFYRFSIFMVGYTLLFTILIAIDVYLHRSAGFAVFIMVYQNIINSVCIVVELVALIYSAILISRTQWAQRKNGAGPMALVKLTYLVNISCLGYIVYGLIMVLEATIWRPPRISYFIASTVFAQVFSFITAAAIFWTLAAASKVRSDISGPTSDARRRTTTRSVRLDELSLRQQKSHEVASSRDNSLPLGTDLEHLGNSISEKPQRPLSHPHHYTDEDFETSSVPMSSSWHDPTDGLAFQPDSSNSKIIL</sequence>
<keyword evidence="2" id="KW-1133">Transmembrane helix</keyword>
<accession>A0A9W8ACZ0</accession>
<dbReference type="Proteomes" id="UP001150569">
    <property type="component" value="Unassembled WGS sequence"/>
</dbReference>
<evidence type="ECO:0000256" key="3">
    <source>
        <dbReference type="SAM" id="SignalP"/>
    </source>
</evidence>
<keyword evidence="3" id="KW-0732">Signal</keyword>
<reference evidence="4" key="1">
    <citation type="submission" date="2022-07" db="EMBL/GenBank/DDBJ databases">
        <title>Phylogenomic reconstructions and comparative analyses of Kickxellomycotina fungi.</title>
        <authorList>
            <person name="Reynolds N.K."/>
            <person name="Stajich J.E."/>
            <person name="Barry K."/>
            <person name="Grigoriev I.V."/>
            <person name="Crous P."/>
            <person name="Smith M.E."/>
        </authorList>
    </citation>
    <scope>NUCLEOTIDE SEQUENCE</scope>
    <source>
        <strain evidence="4">RSA 861</strain>
    </source>
</reference>
<feature type="transmembrane region" description="Helical" evidence="2">
    <location>
        <begin position="312"/>
        <end position="333"/>
    </location>
</feature>
<feature type="transmembrane region" description="Helical" evidence="2">
    <location>
        <begin position="425"/>
        <end position="449"/>
    </location>
</feature>
<evidence type="ECO:0000256" key="1">
    <source>
        <dbReference type="SAM" id="MobiDB-lite"/>
    </source>
</evidence>
<feature type="signal peptide" evidence="3">
    <location>
        <begin position="1"/>
        <end position="26"/>
    </location>
</feature>
<gene>
    <name evidence="4" type="ORF">IWQ60_004811</name>
</gene>
<feature type="compositionally biased region" description="Polar residues" evidence="1">
    <location>
        <begin position="531"/>
        <end position="541"/>
    </location>
</feature>
<feature type="transmembrane region" description="Helical" evidence="2">
    <location>
        <begin position="353"/>
        <end position="373"/>
    </location>
</feature>
<evidence type="ECO:0000256" key="2">
    <source>
        <dbReference type="SAM" id="Phobius"/>
    </source>
</evidence>
<dbReference type="AlphaFoldDB" id="A0A9W8ACZ0"/>
<organism evidence="4 5">
    <name type="scientific">Tieghemiomyces parasiticus</name>
    <dbReference type="NCBI Taxonomy" id="78921"/>
    <lineage>
        <taxon>Eukaryota</taxon>
        <taxon>Fungi</taxon>
        <taxon>Fungi incertae sedis</taxon>
        <taxon>Zoopagomycota</taxon>
        <taxon>Kickxellomycotina</taxon>
        <taxon>Dimargaritomycetes</taxon>
        <taxon>Dimargaritales</taxon>
        <taxon>Dimargaritaceae</taxon>
        <taxon>Tieghemiomyces</taxon>
    </lineage>
</organism>
<comment type="caution">
    <text evidence="4">The sequence shown here is derived from an EMBL/GenBank/DDBJ whole genome shotgun (WGS) entry which is preliminary data.</text>
</comment>
<evidence type="ECO:0000313" key="4">
    <source>
        <dbReference type="EMBL" id="KAJ1925065.1"/>
    </source>
</evidence>
<name>A0A9W8ACZ0_9FUNG</name>
<protein>
    <submittedName>
        <fullName evidence="4">Uncharacterized protein</fullName>
    </submittedName>
</protein>
<keyword evidence="2" id="KW-0472">Membrane</keyword>
<feature type="chain" id="PRO_5040887402" evidence="3">
    <location>
        <begin position="27"/>
        <end position="560"/>
    </location>
</feature>
<feature type="compositionally biased region" description="Polar residues" evidence="1">
    <location>
        <begin position="551"/>
        <end position="560"/>
    </location>
</feature>
<feature type="transmembrane region" description="Helical" evidence="2">
    <location>
        <begin position="213"/>
        <end position="233"/>
    </location>
</feature>
<dbReference type="EMBL" id="JANBPT010000241">
    <property type="protein sequence ID" value="KAJ1925065.1"/>
    <property type="molecule type" value="Genomic_DNA"/>
</dbReference>
<feature type="transmembrane region" description="Helical" evidence="2">
    <location>
        <begin position="393"/>
        <end position="413"/>
    </location>
</feature>
<keyword evidence="5" id="KW-1185">Reference proteome</keyword>
<proteinExistence type="predicted"/>
<keyword evidence="2" id="KW-0812">Transmembrane</keyword>